<reference evidence="1 2" key="1">
    <citation type="submission" date="2024-06" db="EMBL/GenBank/DDBJ databases">
        <title>The Natural Products Discovery Center: Release of the First 8490 Sequenced Strains for Exploring Actinobacteria Biosynthetic Diversity.</title>
        <authorList>
            <person name="Kalkreuter E."/>
            <person name="Kautsar S.A."/>
            <person name="Yang D."/>
            <person name="Bader C.D."/>
            <person name="Teijaro C.N."/>
            <person name="Fluegel L."/>
            <person name="Davis C.M."/>
            <person name="Simpson J.R."/>
            <person name="Lauterbach L."/>
            <person name="Steele A.D."/>
            <person name="Gui C."/>
            <person name="Meng S."/>
            <person name="Li G."/>
            <person name="Viehrig K."/>
            <person name="Ye F."/>
            <person name="Su P."/>
            <person name="Kiefer A.F."/>
            <person name="Nichols A."/>
            <person name="Cepeda A.J."/>
            <person name="Yan W."/>
            <person name="Fan B."/>
            <person name="Jiang Y."/>
            <person name="Adhikari A."/>
            <person name="Zheng C.-J."/>
            <person name="Schuster L."/>
            <person name="Cowan T.M."/>
            <person name="Smanski M.J."/>
            <person name="Chevrette M.G."/>
            <person name="De Carvalho L.P.S."/>
            <person name="Shen B."/>
        </authorList>
    </citation>
    <scope>NUCLEOTIDE SEQUENCE [LARGE SCALE GENOMIC DNA]</scope>
    <source>
        <strain evidence="1 2">NPDC000837</strain>
    </source>
</reference>
<gene>
    <name evidence="1" type="ORF">ABT276_30380</name>
</gene>
<keyword evidence="2" id="KW-1185">Reference proteome</keyword>
<name>A0ABV1V4K3_9ACTN</name>
<proteinExistence type="predicted"/>
<evidence type="ECO:0008006" key="3">
    <source>
        <dbReference type="Google" id="ProtNLM"/>
    </source>
</evidence>
<organism evidence="1 2">
    <name type="scientific">Streptomyces xantholiticus</name>
    <dbReference type="NCBI Taxonomy" id="68285"/>
    <lineage>
        <taxon>Bacteria</taxon>
        <taxon>Bacillati</taxon>
        <taxon>Actinomycetota</taxon>
        <taxon>Actinomycetes</taxon>
        <taxon>Kitasatosporales</taxon>
        <taxon>Streptomycetaceae</taxon>
        <taxon>Streptomyces</taxon>
    </lineage>
</organism>
<sequence length="110" mass="11696">MPISGASGIPLWEWIALTLPTLHLSAPRSAADPQGHVLTLGTRSVHGDRRLALRPAAALGEDRARRRDQVLIRLTAAGADQAARGREERLAHTPQDVPVQASQSAVVVAC</sequence>
<dbReference type="RefSeq" id="WP_351978621.1">
    <property type="nucleotide sequence ID" value="NZ_JBEPBX010000040.1"/>
</dbReference>
<evidence type="ECO:0000313" key="2">
    <source>
        <dbReference type="Proteomes" id="UP001445472"/>
    </source>
</evidence>
<evidence type="ECO:0000313" key="1">
    <source>
        <dbReference type="EMBL" id="MER6617555.1"/>
    </source>
</evidence>
<protein>
    <recommendedName>
        <fullName evidence="3">Secreted protein</fullName>
    </recommendedName>
</protein>
<dbReference type="EMBL" id="JBEPBX010000040">
    <property type="protein sequence ID" value="MER6617555.1"/>
    <property type="molecule type" value="Genomic_DNA"/>
</dbReference>
<comment type="caution">
    <text evidence="1">The sequence shown here is derived from an EMBL/GenBank/DDBJ whole genome shotgun (WGS) entry which is preliminary data.</text>
</comment>
<accession>A0ABV1V4K3</accession>
<dbReference type="Proteomes" id="UP001445472">
    <property type="component" value="Unassembled WGS sequence"/>
</dbReference>